<keyword evidence="4 8" id="KW-0819">tRNA processing</keyword>
<dbReference type="Pfam" id="PF11734">
    <property type="entry name" value="TilS_C"/>
    <property type="match status" value="1"/>
</dbReference>
<keyword evidence="2 8" id="KW-0963">Cytoplasm</keyword>
<keyword evidence="6 8" id="KW-0067">ATP-binding</keyword>
<dbReference type="InterPro" id="IPR012795">
    <property type="entry name" value="tRNA_Ile_lys_synt_N"/>
</dbReference>
<feature type="domain" description="Lysidine-tRNA(Ile) synthetase C-terminal" evidence="9">
    <location>
        <begin position="385"/>
        <end position="458"/>
    </location>
</feature>
<keyword evidence="3 8" id="KW-0436">Ligase</keyword>
<evidence type="ECO:0000256" key="5">
    <source>
        <dbReference type="ARBA" id="ARBA00022741"/>
    </source>
</evidence>
<protein>
    <recommendedName>
        <fullName evidence="8">tRNA(Ile)-lysidine synthase</fullName>
        <ecNumber evidence="8">6.3.4.19</ecNumber>
    </recommendedName>
    <alternativeName>
        <fullName evidence="8">tRNA(Ile)-2-lysyl-cytidine synthase</fullName>
    </alternativeName>
    <alternativeName>
        <fullName evidence="8">tRNA(Ile)-lysidine synthetase</fullName>
    </alternativeName>
</protein>
<comment type="similarity">
    <text evidence="8">Belongs to the tRNA(Ile)-lysidine synthase family.</text>
</comment>
<dbReference type="NCBIfam" id="TIGR02433">
    <property type="entry name" value="lysidine_TilS_C"/>
    <property type="match status" value="1"/>
</dbReference>
<sequence length="471" mass="52430">MKSDKNEIALRRKFSDVLGSCLQKSSANQALSLAVAYSGGLDSSVLLSLAHAYSRQHQIPLYAFHVHHGLSPNADDWLTHCEARCGELGIAFHAIRVNVDLTSGLGLEAGARKERYAALGQLCITHRVSHLMTAHHQDDQAETILMQMLRGSGLAGLSGMDLSNVAPGLLGDPALLIVRPLLEASREELEQFQRLHALAFVEDESNADVRYRRNALRHRVMPVLEEIYPGFAARMSRGARHVSAARDLIEEMAASDLMHCTQDGQLLVPRLVALGESRAAHVFRHWLSQQGVRLPSTARLQEMFKQLFYAKTDARIEIHCGEHVLHRYRAAVYLRQVEGSLSGLDEVSFTWKGESCLAFPAYGGVLHFKAAEQGIASEWLSQQPLALHLRRGGERMKLAIDRPTRDMKSHFQSLNIPFWVRSELPFVSAGADLVYAAQVGMNAKFFDQSSTAKISLHWVFDESGKNVWNNN</sequence>
<evidence type="ECO:0000256" key="4">
    <source>
        <dbReference type="ARBA" id="ARBA00022694"/>
    </source>
</evidence>
<dbReference type="InterPro" id="IPR014729">
    <property type="entry name" value="Rossmann-like_a/b/a_fold"/>
</dbReference>
<dbReference type="CDD" id="cd01992">
    <property type="entry name" value="TilS_N"/>
    <property type="match status" value="1"/>
</dbReference>
<evidence type="ECO:0000256" key="6">
    <source>
        <dbReference type="ARBA" id="ARBA00022840"/>
    </source>
</evidence>
<dbReference type="SUPFAM" id="SSF82829">
    <property type="entry name" value="MesJ substrate recognition domain-like"/>
    <property type="match status" value="1"/>
</dbReference>
<keyword evidence="5 8" id="KW-0547">Nucleotide-binding</keyword>
<dbReference type="NCBIfam" id="TIGR02432">
    <property type="entry name" value="lysidine_TilS_N"/>
    <property type="match status" value="1"/>
</dbReference>
<comment type="caution">
    <text evidence="10">The sequence shown here is derived from an EMBL/GenBank/DDBJ whole genome shotgun (WGS) entry which is preliminary data.</text>
</comment>
<feature type="binding site" evidence="8">
    <location>
        <begin position="38"/>
        <end position="43"/>
    </location>
    <ligand>
        <name>ATP</name>
        <dbReference type="ChEBI" id="CHEBI:30616"/>
    </ligand>
</feature>
<dbReference type="Pfam" id="PF01171">
    <property type="entry name" value="ATP_bind_3"/>
    <property type="match status" value="1"/>
</dbReference>
<dbReference type="InterPro" id="IPR012796">
    <property type="entry name" value="Lysidine-tRNA-synth_C"/>
</dbReference>
<keyword evidence="11" id="KW-1185">Reference proteome</keyword>
<evidence type="ECO:0000313" key="10">
    <source>
        <dbReference type="EMBL" id="MBC3933513.1"/>
    </source>
</evidence>
<dbReference type="GO" id="GO:0032267">
    <property type="term" value="F:tRNA(Ile)-lysidine synthase activity"/>
    <property type="evidence" value="ECO:0007669"/>
    <property type="project" value="UniProtKB-EC"/>
</dbReference>
<dbReference type="PANTHER" id="PTHR43033">
    <property type="entry name" value="TRNA(ILE)-LYSIDINE SYNTHASE-RELATED"/>
    <property type="match status" value="1"/>
</dbReference>
<evidence type="ECO:0000256" key="8">
    <source>
        <dbReference type="HAMAP-Rule" id="MF_01161"/>
    </source>
</evidence>
<dbReference type="SUPFAM" id="SSF52402">
    <property type="entry name" value="Adenine nucleotide alpha hydrolases-like"/>
    <property type="match status" value="1"/>
</dbReference>
<comment type="catalytic activity">
    <reaction evidence="7 8">
        <text>cytidine(34) in tRNA(Ile2) + L-lysine + ATP = lysidine(34) in tRNA(Ile2) + AMP + diphosphate + H(+)</text>
        <dbReference type="Rhea" id="RHEA:43744"/>
        <dbReference type="Rhea" id="RHEA-COMP:10625"/>
        <dbReference type="Rhea" id="RHEA-COMP:10670"/>
        <dbReference type="ChEBI" id="CHEBI:15378"/>
        <dbReference type="ChEBI" id="CHEBI:30616"/>
        <dbReference type="ChEBI" id="CHEBI:32551"/>
        <dbReference type="ChEBI" id="CHEBI:33019"/>
        <dbReference type="ChEBI" id="CHEBI:82748"/>
        <dbReference type="ChEBI" id="CHEBI:83665"/>
        <dbReference type="ChEBI" id="CHEBI:456215"/>
        <dbReference type="EC" id="6.3.4.19"/>
    </reaction>
</comment>
<dbReference type="EC" id="6.3.4.19" evidence="8"/>
<dbReference type="EMBL" id="JACOGD010000012">
    <property type="protein sequence ID" value="MBC3933513.1"/>
    <property type="molecule type" value="Genomic_DNA"/>
</dbReference>
<comment type="function">
    <text evidence="8">Ligates lysine onto the cytidine present at position 34 of the AUA codon-specific tRNA(Ile) that contains the anticodon CAU, in an ATP-dependent manner. Cytidine is converted to lysidine, thus changing the amino acid specificity of the tRNA from methionine to isoleucine.</text>
</comment>
<organism evidence="10 11">
    <name type="scientific">Undibacterium curvum</name>
    <dbReference type="NCBI Taxonomy" id="2762294"/>
    <lineage>
        <taxon>Bacteria</taxon>
        <taxon>Pseudomonadati</taxon>
        <taxon>Pseudomonadota</taxon>
        <taxon>Betaproteobacteria</taxon>
        <taxon>Burkholderiales</taxon>
        <taxon>Oxalobacteraceae</taxon>
        <taxon>Undibacterium</taxon>
    </lineage>
</organism>
<comment type="subcellular location">
    <subcellularLocation>
        <location evidence="1 8">Cytoplasm</location>
    </subcellularLocation>
</comment>
<proteinExistence type="inferred from homology"/>
<evidence type="ECO:0000259" key="9">
    <source>
        <dbReference type="SMART" id="SM00977"/>
    </source>
</evidence>
<comment type="domain">
    <text evidence="8">The N-terminal region contains the highly conserved SGGXDS motif, predicted to be a P-loop motif involved in ATP binding.</text>
</comment>
<dbReference type="SUPFAM" id="SSF56037">
    <property type="entry name" value="PheT/TilS domain"/>
    <property type="match status" value="1"/>
</dbReference>
<reference evidence="10 11" key="1">
    <citation type="submission" date="2020-08" db="EMBL/GenBank/DDBJ databases">
        <title>Novel species isolated from subtropical streams in China.</title>
        <authorList>
            <person name="Lu H."/>
        </authorList>
    </citation>
    <scope>NUCLEOTIDE SEQUENCE [LARGE SCALE GENOMIC DNA]</scope>
    <source>
        <strain evidence="10 11">CY22W</strain>
    </source>
</reference>
<evidence type="ECO:0000256" key="3">
    <source>
        <dbReference type="ARBA" id="ARBA00022598"/>
    </source>
</evidence>
<dbReference type="InterPro" id="IPR012094">
    <property type="entry name" value="tRNA_Ile_lys_synt"/>
</dbReference>
<evidence type="ECO:0000256" key="2">
    <source>
        <dbReference type="ARBA" id="ARBA00022490"/>
    </source>
</evidence>
<evidence type="ECO:0000256" key="1">
    <source>
        <dbReference type="ARBA" id="ARBA00004496"/>
    </source>
</evidence>
<dbReference type="InterPro" id="IPR015262">
    <property type="entry name" value="tRNA_Ile_lys_synt_subst-bd"/>
</dbReference>
<gene>
    <name evidence="8 10" type="primary">tilS</name>
    <name evidence="10" type="ORF">H8K43_17675</name>
</gene>
<dbReference type="HAMAP" id="MF_01161">
    <property type="entry name" value="tRNA_Ile_lys_synt"/>
    <property type="match status" value="1"/>
</dbReference>
<dbReference type="Gene3D" id="1.20.59.20">
    <property type="match status" value="1"/>
</dbReference>
<evidence type="ECO:0000313" key="11">
    <source>
        <dbReference type="Proteomes" id="UP000654304"/>
    </source>
</evidence>
<dbReference type="InterPro" id="IPR011063">
    <property type="entry name" value="TilS/TtcA_N"/>
</dbReference>
<accession>A0ABR7A9D0</accession>
<dbReference type="Gene3D" id="3.40.50.620">
    <property type="entry name" value="HUPs"/>
    <property type="match status" value="1"/>
</dbReference>
<dbReference type="Pfam" id="PF09179">
    <property type="entry name" value="TilS"/>
    <property type="match status" value="1"/>
</dbReference>
<dbReference type="SMART" id="SM00977">
    <property type="entry name" value="TilS_C"/>
    <property type="match status" value="1"/>
</dbReference>
<evidence type="ECO:0000256" key="7">
    <source>
        <dbReference type="ARBA" id="ARBA00048539"/>
    </source>
</evidence>
<dbReference type="PANTHER" id="PTHR43033:SF1">
    <property type="entry name" value="TRNA(ILE)-LYSIDINE SYNTHASE-RELATED"/>
    <property type="match status" value="1"/>
</dbReference>
<name>A0ABR7A9D0_9BURK</name>
<dbReference type="Proteomes" id="UP000654304">
    <property type="component" value="Unassembled WGS sequence"/>
</dbReference>